<sequence length="86" mass="9342">MARIGLSREKSRKATPLSIISSTSAAVPTLSMVVVSDMLESPTMTCSRRYFSASACGSSRVLIMGRDRVVALETPSQMCSARWLKQ</sequence>
<dbReference type="EMBL" id="CGCX01001559">
    <property type="protein sequence ID" value="CFR97379.1"/>
    <property type="molecule type" value="Genomic_DNA"/>
</dbReference>
<reference evidence="1 2" key="1">
    <citation type="submission" date="2015-03" db="EMBL/GenBank/DDBJ databases">
        <authorList>
            <consortium name="Pathogen Informatics"/>
        </authorList>
    </citation>
    <scope>NUCLEOTIDE SEQUENCE [LARGE SCALE GENOMIC DNA]</scope>
    <source>
        <strain evidence="1 2">C09601061</strain>
    </source>
</reference>
<proteinExistence type="predicted"/>
<gene>
    <name evidence="1" type="ORF">ERS007657_03330</name>
</gene>
<dbReference type="AlphaFoldDB" id="A0A654U4P3"/>
<accession>A0A654U4P3</accession>
<name>A0A654U4P3_MYCTX</name>
<evidence type="ECO:0000313" key="2">
    <source>
        <dbReference type="Proteomes" id="UP000046680"/>
    </source>
</evidence>
<evidence type="ECO:0000313" key="1">
    <source>
        <dbReference type="EMBL" id="CFR97379.1"/>
    </source>
</evidence>
<dbReference type="Proteomes" id="UP000046680">
    <property type="component" value="Unassembled WGS sequence"/>
</dbReference>
<organism evidence="1 2">
    <name type="scientific">Mycobacterium tuberculosis</name>
    <dbReference type="NCBI Taxonomy" id="1773"/>
    <lineage>
        <taxon>Bacteria</taxon>
        <taxon>Bacillati</taxon>
        <taxon>Actinomycetota</taxon>
        <taxon>Actinomycetes</taxon>
        <taxon>Mycobacteriales</taxon>
        <taxon>Mycobacteriaceae</taxon>
        <taxon>Mycobacterium</taxon>
        <taxon>Mycobacterium tuberculosis complex</taxon>
    </lineage>
</organism>
<protein>
    <submittedName>
        <fullName evidence="1">Uncharacterized protein</fullName>
    </submittedName>
</protein>